<feature type="non-terminal residue" evidence="2">
    <location>
        <position position="1"/>
    </location>
</feature>
<feature type="region of interest" description="Disordered" evidence="1">
    <location>
        <begin position="1"/>
        <end position="38"/>
    </location>
</feature>
<dbReference type="EMBL" id="LXQA010279783">
    <property type="protein sequence ID" value="MCI40447.1"/>
    <property type="molecule type" value="Genomic_DNA"/>
</dbReference>
<dbReference type="AlphaFoldDB" id="A0A392RWB3"/>
<organism evidence="2 3">
    <name type="scientific">Trifolium medium</name>
    <dbReference type="NCBI Taxonomy" id="97028"/>
    <lineage>
        <taxon>Eukaryota</taxon>
        <taxon>Viridiplantae</taxon>
        <taxon>Streptophyta</taxon>
        <taxon>Embryophyta</taxon>
        <taxon>Tracheophyta</taxon>
        <taxon>Spermatophyta</taxon>
        <taxon>Magnoliopsida</taxon>
        <taxon>eudicotyledons</taxon>
        <taxon>Gunneridae</taxon>
        <taxon>Pentapetalae</taxon>
        <taxon>rosids</taxon>
        <taxon>fabids</taxon>
        <taxon>Fabales</taxon>
        <taxon>Fabaceae</taxon>
        <taxon>Papilionoideae</taxon>
        <taxon>50 kb inversion clade</taxon>
        <taxon>NPAAA clade</taxon>
        <taxon>Hologalegina</taxon>
        <taxon>IRL clade</taxon>
        <taxon>Trifolieae</taxon>
        <taxon>Trifolium</taxon>
    </lineage>
</organism>
<name>A0A392RWB3_9FABA</name>
<feature type="compositionally biased region" description="Low complexity" evidence="1">
    <location>
        <begin position="1"/>
        <end position="21"/>
    </location>
</feature>
<accession>A0A392RWB3</accession>
<dbReference type="Proteomes" id="UP000265520">
    <property type="component" value="Unassembled WGS sequence"/>
</dbReference>
<evidence type="ECO:0000256" key="1">
    <source>
        <dbReference type="SAM" id="MobiDB-lite"/>
    </source>
</evidence>
<sequence length="58" mass="6394">EGSGSLSSPEGSDDSSPLSDLTFGDFAEPQWENGSEQFNLQKFPSYEIDWDSLGKMMD</sequence>
<reference evidence="2 3" key="1">
    <citation type="journal article" date="2018" name="Front. Plant Sci.">
        <title>Red Clover (Trifolium pratense) and Zigzag Clover (T. medium) - A Picture of Genomic Similarities and Differences.</title>
        <authorList>
            <person name="Dluhosova J."/>
            <person name="Istvanek J."/>
            <person name="Nedelnik J."/>
            <person name="Repkova J."/>
        </authorList>
    </citation>
    <scope>NUCLEOTIDE SEQUENCE [LARGE SCALE GENOMIC DNA]</scope>
    <source>
        <strain evidence="3">cv. 10/8</strain>
        <tissue evidence="2">Leaf</tissue>
    </source>
</reference>
<evidence type="ECO:0000313" key="3">
    <source>
        <dbReference type="Proteomes" id="UP000265520"/>
    </source>
</evidence>
<evidence type="ECO:0000313" key="2">
    <source>
        <dbReference type="EMBL" id="MCI40447.1"/>
    </source>
</evidence>
<comment type="caution">
    <text evidence="2">The sequence shown here is derived from an EMBL/GenBank/DDBJ whole genome shotgun (WGS) entry which is preliminary data.</text>
</comment>
<proteinExistence type="predicted"/>
<keyword evidence="3" id="KW-1185">Reference proteome</keyword>
<protein>
    <submittedName>
        <fullName evidence="2">Ethylene-responsive transcription factor RAP2-4-like</fullName>
    </submittedName>
</protein>